<organism evidence="1 2">
    <name type="scientific">Nezara viridula</name>
    <name type="common">Southern green stink bug</name>
    <name type="synonym">Cimex viridulus</name>
    <dbReference type="NCBI Taxonomy" id="85310"/>
    <lineage>
        <taxon>Eukaryota</taxon>
        <taxon>Metazoa</taxon>
        <taxon>Ecdysozoa</taxon>
        <taxon>Arthropoda</taxon>
        <taxon>Hexapoda</taxon>
        <taxon>Insecta</taxon>
        <taxon>Pterygota</taxon>
        <taxon>Neoptera</taxon>
        <taxon>Paraneoptera</taxon>
        <taxon>Hemiptera</taxon>
        <taxon>Heteroptera</taxon>
        <taxon>Panheteroptera</taxon>
        <taxon>Pentatomomorpha</taxon>
        <taxon>Pentatomoidea</taxon>
        <taxon>Pentatomidae</taxon>
        <taxon>Pentatominae</taxon>
        <taxon>Nezara</taxon>
    </lineage>
</organism>
<proteinExistence type="predicted"/>
<sequence length="117" mass="13695">MGDQERDAFVVYIPLFPFHFTRLIEFIALKADSWIQDQRCPSCSGKRDNIRLPCRAFTVDAIDLVKAGEFLFSKEPHHLELYPMVPACYEEGVVGAFSQHMGWCFRLYRHLRQRESP</sequence>
<evidence type="ECO:0000313" key="1">
    <source>
        <dbReference type="EMBL" id="CAH1403423.1"/>
    </source>
</evidence>
<keyword evidence="2" id="KW-1185">Reference proteome</keyword>
<reference evidence="1" key="1">
    <citation type="submission" date="2022-01" db="EMBL/GenBank/DDBJ databases">
        <authorList>
            <person name="King R."/>
        </authorList>
    </citation>
    <scope>NUCLEOTIDE SEQUENCE</scope>
</reference>
<dbReference type="AlphaFoldDB" id="A0A9P0HIY4"/>
<evidence type="ECO:0000313" key="2">
    <source>
        <dbReference type="Proteomes" id="UP001152798"/>
    </source>
</evidence>
<gene>
    <name evidence="1" type="ORF">NEZAVI_LOCUS12034</name>
</gene>
<protein>
    <submittedName>
        <fullName evidence="1">Uncharacterized protein</fullName>
    </submittedName>
</protein>
<name>A0A9P0HIY4_NEZVI</name>
<dbReference type="Proteomes" id="UP001152798">
    <property type="component" value="Chromosome 5"/>
</dbReference>
<dbReference type="EMBL" id="OV725081">
    <property type="protein sequence ID" value="CAH1403423.1"/>
    <property type="molecule type" value="Genomic_DNA"/>
</dbReference>
<accession>A0A9P0HIY4</accession>